<feature type="signal peptide" evidence="3">
    <location>
        <begin position="1"/>
        <end position="21"/>
    </location>
</feature>
<proteinExistence type="predicted"/>
<comment type="caution">
    <text evidence="4">The sequence shown here is derived from an EMBL/GenBank/DDBJ whole genome shotgun (WGS) entry which is preliminary data.</text>
</comment>
<reference evidence="4 5" key="1">
    <citation type="submission" date="2024-03" db="EMBL/GenBank/DDBJ databases">
        <title>The Acrasis kona genome and developmental transcriptomes reveal deep origins of eukaryotic multicellular pathways.</title>
        <authorList>
            <person name="Sheikh S."/>
            <person name="Fu C.-J."/>
            <person name="Brown M.W."/>
            <person name="Baldauf S.L."/>
        </authorList>
    </citation>
    <scope>NUCLEOTIDE SEQUENCE [LARGE SCALE GENOMIC DNA]</scope>
    <source>
        <strain evidence="4 5">ATCC MYA-3509</strain>
    </source>
</reference>
<keyword evidence="3" id="KW-0732">Signal</keyword>
<dbReference type="Proteomes" id="UP001431209">
    <property type="component" value="Unassembled WGS sequence"/>
</dbReference>
<sequence>MPIRVTLVIFIVLLILATIEAKEHQLVNINVIQDKGTKDSALSTNEEDLKRSNDDRSRSKNPQDEKFNQNTNDIKPGRSARRSSNNASGRADQINNDPATNKYSSWSSEDLKSSLNHRSNSMNPNSKQYNPSSQTKNLKSSSNARQMKKELDSRQRASKSENLSATQYAAIKALVGALLSKCHDKGKWDAECATEVAKEVGVSTLFAAAINNLPLAQALQRLHLVNNACVSTSGEECLVASTKFVTGMAVTMTSYTIGWGVLGPVIDGVAQYYVTDKLLDAVFDSDAGESVKSKANAMYDSVSDNHVLQYIGEGVKAVNELTGDVKDWTMERVESVKNNEEVVKFGNVAKEKFDTVAREAKERLEAKAESLKKRFEELKVNL</sequence>
<evidence type="ECO:0000256" key="3">
    <source>
        <dbReference type="SAM" id="SignalP"/>
    </source>
</evidence>
<evidence type="ECO:0000313" key="5">
    <source>
        <dbReference type="Proteomes" id="UP001431209"/>
    </source>
</evidence>
<organism evidence="4 5">
    <name type="scientific">Acrasis kona</name>
    <dbReference type="NCBI Taxonomy" id="1008807"/>
    <lineage>
        <taxon>Eukaryota</taxon>
        <taxon>Discoba</taxon>
        <taxon>Heterolobosea</taxon>
        <taxon>Tetramitia</taxon>
        <taxon>Eutetramitia</taxon>
        <taxon>Acrasidae</taxon>
        <taxon>Acrasis</taxon>
    </lineage>
</organism>
<feature type="compositionally biased region" description="Polar residues" evidence="2">
    <location>
        <begin position="93"/>
        <end position="103"/>
    </location>
</feature>
<keyword evidence="1" id="KW-0175">Coiled coil</keyword>
<gene>
    <name evidence="4" type="ORF">AKO1_004150</name>
</gene>
<name>A0AAW2ZDU1_9EUKA</name>
<feature type="compositionally biased region" description="Basic and acidic residues" evidence="2">
    <location>
        <begin position="47"/>
        <end position="67"/>
    </location>
</feature>
<feature type="compositionally biased region" description="Basic and acidic residues" evidence="2">
    <location>
        <begin position="147"/>
        <end position="159"/>
    </location>
</feature>
<dbReference type="EMBL" id="JAOPGA020001346">
    <property type="protein sequence ID" value="KAL0487512.1"/>
    <property type="molecule type" value="Genomic_DNA"/>
</dbReference>
<evidence type="ECO:0000313" key="4">
    <source>
        <dbReference type="EMBL" id="KAL0487512.1"/>
    </source>
</evidence>
<dbReference type="AlphaFoldDB" id="A0AAW2ZDU1"/>
<evidence type="ECO:0000256" key="2">
    <source>
        <dbReference type="SAM" id="MobiDB-lite"/>
    </source>
</evidence>
<feature type="region of interest" description="Disordered" evidence="2">
    <location>
        <begin position="37"/>
        <end position="162"/>
    </location>
</feature>
<accession>A0AAW2ZDU1</accession>
<feature type="chain" id="PRO_5043385720" evidence="3">
    <location>
        <begin position="22"/>
        <end position="382"/>
    </location>
</feature>
<feature type="compositionally biased region" description="Low complexity" evidence="2">
    <location>
        <begin position="82"/>
        <end position="91"/>
    </location>
</feature>
<evidence type="ECO:0000256" key="1">
    <source>
        <dbReference type="SAM" id="Coils"/>
    </source>
</evidence>
<protein>
    <submittedName>
        <fullName evidence="4">Uncharacterized protein</fullName>
    </submittedName>
</protein>
<feature type="coiled-coil region" evidence="1">
    <location>
        <begin position="354"/>
        <end position="381"/>
    </location>
</feature>
<keyword evidence="5" id="KW-1185">Reference proteome</keyword>
<feature type="compositionally biased region" description="Polar residues" evidence="2">
    <location>
        <begin position="116"/>
        <end position="145"/>
    </location>
</feature>